<organism evidence="2 3">
    <name type="scientific">Extremus antarcticus</name>
    <dbReference type="NCBI Taxonomy" id="702011"/>
    <lineage>
        <taxon>Eukaryota</taxon>
        <taxon>Fungi</taxon>
        <taxon>Dikarya</taxon>
        <taxon>Ascomycota</taxon>
        <taxon>Pezizomycotina</taxon>
        <taxon>Dothideomycetes</taxon>
        <taxon>Dothideomycetidae</taxon>
        <taxon>Mycosphaerellales</taxon>
        <taxon>Extremaceae</taxon>
        <taxon>Extremus</taxon>
    </lineage>
</organism>
<evidence type="ECO:0000256" key="1">
    <source>
        <dbReference type="SAM" id="MobiDB-lite"/>
    </source>
</evidence>
<gene>
    <name evidence="2" type="ORF">LTR09_005355</name>
</gene>
<dbReference type="Gene3D" id="3.30.420.40">
    <property type="match status" value="2"/>
</dbReference>
<evidence type="ECO:0000313" key="3">
    <source>
        <dbReference type="Proteomes" id="UP001271007"/>
    </source>
</evidence>
<keyword evidence="3" id="KW-1185">Reference proteome</keyword>
<sequence>MLSTNKPDLIVGIDLGQTCTGVAYNTVAHETDNIRWIQRWPGRSQANENKVPTILLYPKGHENPSAWGFKAESQSHHTQDHSIVREWFKTLLDSEYLSRELQRRPDDQYSHEHVQQWFVDYFTFLYEHIKTKLVGEVPGMEWGLANVEFMFSVPTTWSPGTVEQFKVILAQAGFGGPGNARHSVTISLTEPEASAVYTSTAAPGLFNEGDILVVCDAGGGTTDLSALKVTDTAVGALSLKQLREVDVVSGENVGSAAIDEEFDMLARDRLRDAKSLMELDIDPDNAAWAMSKSPDFQNTKCEHGALDEPPTFSIPVPGLPLDFSDPSLRIENGEMMFSRDDLRDLFDHQIEKLFRLIDTQMYSLSRKLPQEDVSHLILSGGLGQSAYVQQRLKEQYGEGSDIPNAHGMQVRVAPDPQLSVCKGLVADRLRRLRSGEGVLGWRCCRASYGVVCKELYDKSNPKHLGRRTLKDPRDGKLYVPECVYWFVEKGAPVSLDQPIVHNFRRKLDPVNPIRLFPTKVVVSYLDREHLPNRMESGVEHLCEVESNLSEIDLKRFKEKNTKFWKPDRYYQVAYQIQVIIGPADLLFELWFDGQKLSKDNPITVEWTAAGAPTESMLHRSPASTLIEEDGMLDDESLADSVAGSKLSLSSRSRSMPYELPTSKRPHEMPA</sequence>
<feature type="region of interest" description="Disordered" evidence="1">
    <location>
        <begin position="643"/>
        <end position="670"/>
    </location>
</feature>
<accession>A0AAJ0DNJ4</accession>
<dbReference type="PANTHER" id="PTHR42749:SF1">
    <property type="entry name" value="CELL SHAPE-DETERMINING PROTEIN MREB"/>
    <property type="match status" value="1"/>
</dbReference>
<dbReference type="Proteomes" id="UP001271007">
    <property type="component" value="Unassembled WGS sequence"/>
</dbReference>
<evidence type="ECO:0008006" key="4">
    <source>
        <dbReference type="Google" id="ProtNLM"/>
    </source>
</evidence>
<feature type="compositionally biased region" description="Low complexity" evidence="1">
    <location>
        <begin position="644"/>
        <end position="654"/>
    </location>
</feature>
<dbReference type="EMBL" id="JAWDJX010000015">
    <property type="protein sequence ID" value="KAK3053611.1"/>
    <property type="molecule type" value="Genomic_DNA"/>
</dbReference>
<dbReference type="AlphaFoldDB" id="A0AAJ0DNJ4"/>
<dbReference type="PANTHER" id="PTHR42749">
    <property type="entry name" value="CELL SHAPE-DETERMINING PROTEIN MREB"/>
    <property type="match status" value="1"/>
</dbReference>
<protein>
    <recommendedName>
        <fullName evidence="4">Actin-like ATPase domain-containing protein</fullName>
    </recommendedName>
</protein>
<evidence type="ECO:0000313" key="2">
    <source>
        <dbReference type="EMBL" id="KAK3053611.1"/>
    </source>
</evidence>
<dbReference type="SUPFAM" id="SSF53067">
    <property type="entry name" value="Actin-like ATPase domain"/>
    <property type="match status" value="2"/>
</dbReference>
<proteinExistence type="predicted"/>
<dbReference type="CDD" id="cd10170">
    <property type="entry name" value="ASKHA_NBD_HSP70"/>
    <property type="match status" value="1"/>
</dbReference>
<comment type="caution">
    <text evidence="2">The sequence shown here is derived from an EMBL/GenBank/DDBJ whole genome shotgun (WGS) entry which is preliminary data.</text>
</comment>
<dbReference type="Gene3D" id="3.90.640.10">
    <property type="entry name" value="Actin, Chain A, domain 4"/>
    <property type="match status" value="1"/>
</dbReference>
<dbReference type="InterPro" id="IPR043129">
    <property type="entry name" value="ATPase_NBD"/>
</dbReference>
<name>A0AAJ0DNJ4_9PEZI</name>
<reference evidence="2" key="1">
    <citation type="submission" date="2023-04" db="EMBL/GenBank/DDBJ databases">
        <title>Black Yeasts Isolated from many extreme environments.</title>
        <authorList>
            <person name="Coleine C."/>
            <person name="Stajich J.E."/>
            <person name="Selbmann L."/>
        </authorList>
    </citation>
    <scope>NUCLEOTIDE SEQUENCE</scope>
    <source>
        <strain evidence="2">CCFEE 5312</strain>
    </source>
</reference>